<evidence type="ECO:0000313" key="3">
    <source>
        <dbReference type="EMBL" id="KDQ17656.1"/>
    </source>
</evidence>
<dbReference type="AlphaFoldDB" id="A0A067N1I8"/>
<accession>A0A067N1I8</accession>
<reference evidence="4" key="1">
    <citation type="journal article" date="2014" name="Proc. Natl. Acad. Sci. U.S.A.">
        <title>Extensive sampling of basidiomycete genomes demonstrates inadequacy of the white-rot/brown-rot paradigm for wood decay fungi.</title>
        <authorList>
            <person name="Riley R."/>
            <person name="Salamov A.A."/>
            <person name="Brown D.W."/>
            <person name="Nagy L.G."/>
            <person name="Floudas D."/>
            <person name="Held B.W."/>
            <person name="Levasseur A."/>
            <person name="Lombard V."/>
            <person name="Morin E."/>
            <person name="Otillar R."/>
            <person name="Lindquist E.A."/>
            <person name="Sun H."/>
            <person name="LaButti K.M."/>
            <person name="Schmutz J."/>
            <person name="Jabbour D."/>
            <person name="Luo H."/>
            <person name="Baker S.E."/>
            <person name="Pisabarro A.G."/>
            <person name="Walton J.D."/>
            <person name="Blanchette R.A."/>
            <person name="Henrissat B."/>
            <person name="Martin F."/>
            <person name="Cullen D."/>
            <person name="Hibbett D.S."/>
            <person name="Grigoriev I.V."/>
        </authorList>
    </citation>
    <scope>NUCLEOTIDE SEQUENCE [LARGE SCALE GENOMIC DNA]</scope>
    <source>
        <strain evidence="4">FD-172 SS1</strain>
    </source>
</reference>
<evidence type="ECO:0000313" key="4">
    <source>
        <dbReference type="Proteomes" id="UP000027195"/>
    </source>
</evidence>
<dbReference type="InterPro" id="IPR001858">
    <property type="entry name" value="Phosphatidylethanolamine-bd_CS"/>
</dbReference>
<dbReference type="CDD" id="cd00866">
    <property type="entry name" value="PEBP_euk"/>
    <property type="match status" value="1"/>
</dbReference>
<dbReference type="Gene3D" id="1.20.58.1180">
    <property type="match status" value="1"/>
</dbReference>
<dbReference type="HOGENOM" id="CLU_035836_1_1_1"/>
<dbReference type="InterPro" id="IPR008914">
    <property type="entry name" value="PEBP"/>
</dbReference>
<dbReference type="STRING" id="930990.A0A067N1I8"/>
<comment type="similarity">
    <text evidence="1">Belongs to the phosphatidylethanolamine-binding protein family.</text>
</comment>
<dbReference type="PROSITE" id="PS01220">
    <property type="entry name" value="PBP"/>
    <property type="match status" value="1"/>
</dbReference>
<evidence type="ECO:0008006" key="5">
    <source>
        <dbReference type="Google" id="ProtNLM"/>
    </source>
</evidence>
<dbReference type="InParanoid" id="A0A067N1I8"/>
<dbReference type="InterPro" id="IPR036610">
    <property type="entry name" value="PEBP-like_sf"/>
</dbReference>
<keyword evidence="2" id="KW-0175">Coiled coil</keyword>
<proteinExistence type="inferred from homology"/>
<keyword evidence="4" id="KW-1185">Reference proteome</keyword>
<protein>
    <recommendedName>
        <fullName evidence="5">PEBP-like protein</fullName>
    </recommendedName>
</protein>
<dbReference type="PANTHER" id="PTHR11362:SF82">
    <property type="entry name" value="PHOSPHATIDYLETHANOLAMINE-BINDING PROTEIN 4"/>
    <property type="match status" value="1"/>
</dbReference>
<dbReference type="Gene3D" id="3.90.280.10">
    <property type="entry name" value="PEBP-like"/>
    <property type="match status" value="1"/>
</dbReference>
<dbReference type="Pfam" id="PF01161">
    <property type="entry name" value="PBP"/>
    <property type="match status" value="1"/>
</dbReference>
<sequence length="364" mass="40935">MLRLSHARVFPRSFTAARSLLTTTRLSTDAVAYARPLPPGALPAYDLAVELINGDAAAKRAKVERLHAELEKTGEDVEKTKLEKALEKLEIESEINLPEVRWNFKNGLLDLSKPVHRHMLERSWRNEGRLDKLMERVYQMHVVPDILPELHPTLDLRVNFSLALTSEEVTPLSKSPVNLEDVEPGVFLGPEQTSKPPTLKAQVYHTDTRLYTLLMVDPDVPSPATKSFHTYVHCLMPNIPLSVLETSITLPTSSSDSALQYVPPHPQQGTPYHRYTLLLLPQTSPAPLALSALPSREAFDVRAFVKEHKLDGPGGGIFFWRGVWDESVSKIYQEVLALPEPKYGKPPKFDPYVDEAGNRSRKYI</sequence>
<dbReference type="InterPro" id="IPR035810">
    <property type="entry name" value="PEBP_euk"/>
</dbReference>
<dbReference type="PANTHER" id="PTHR11362">
    <property type="entry name" value="PHOSPHATIDYLETHANOLAMINE-BINDING PROTEIN"/>
    <property type="match status" value="1"/>
</dbReference>
<feature type="coiled-coil region" evidence="2">
    <location>
        <begin position="63"/>
        <end position="92"/>
    </location>
</feature>
<name>A0A067N1I8_BOTB1</name>
<dbReference type="Proteomes" id="UP000027195">
    <property type="component" value="Unassembled WGS sequence"/>
</dbReference>
<dbReference type="OrthoDB" id="2153661at2759"/>
<dbReference type="SUPFAM" id="SSF49777">
    <property type="entry name" value="PEBP-like"/>
    <property type="match status" value="1"/>
</dbReference>
<gene>
    <name evidence="3" type="ORF">BOTBODRAFT_29825</name>
</gene>
<evidence type="ECO:0000256" key="2">
    <source>
        <dbReference type="SAM" id="Coils"/>
    </source>
</evidence>
<organism evidence="3 4">
    <name type="scientific">Botryobasidium botryosum (strain FD-172 SS1)</name>
    <dbReference type="NCBI Taxonomy" id="930990"/>
    <lineage>
        <taxon>Eukaryota</taxon>
        <taxon>Fungi</taxon>
        <taxon>Dikarya</taxon>
        <taxon>Basidiomycota</taxon>
        <taxon>Agaricomycotina</taxon>
        <taxon>Agaricomycetes</taxon>
        <taxon>Cantharellales</taxon>
        <taxon>Botryobasidiaceae</taxon>
        <taxon>Botryobasidium</taxon>
    </lineage>
</organism>
<dbReference type="EMBL" id="KL198023">
    <property type="protein sequence ID" value="KDQ17656.1"/>
    <property type="molecule type" value="Genomic_DNA"/>
</dbReference>
<dbReference type="FunCoup" id="A0A067N1I8">
    <property type="interactions" value="12"/>
</dbReference>
<evidence type="ECO:0000256" key="1">
    <source>
        <dbReference type="ARBA" id="ARBA00007091"/>
    </source>
</evidence>